<accession>A0A2T7EIK4</accession>
<dbReference type="Proteomes" id="UP000244336">
    <property type="component" value="Chromosome 3"/>
</dbReference>
<evidence type="ECO:0000313" key="2">
    <source>
        <dbReference type="EMBL" id="PUZ67657.1"/>
    </source>
</evidence>
<reference evidence="2 3" key="1">
    <citation type="submission" date="2018-04" db="EMBL/GenBank/DDBJ databases">
        <title>WGS assembly of Panicum hallii var. hallii HAL2.</title>
        <authorList>
            <person name="Lovell J."/>
            <person name="Jenkins J."/>
            <person name="Lowry D."/>
            <person name="Mamidi S."/>
            <person name="Sreedasyam A."/>
            <person name="Weng X."/>
            <person name="Barry K."/>
            <person name="Bonette J."/>
            <person name="Campitelli B."/>
            <person name="Daum C."/>
            <person name="Gordon S."/>
            <person name="Gould B."/>
            <person name="Lipzen A."/>
            <person name="MacQueen A."/>
            <person name="Palacio-Mejia J."/>
            <person name="Plott C."/>
            <person name="Shakirov E."/>
            <person name="Shu S."/>
            <person name="Yoshinaga Y."/>
            <person name="Zane M."/>
            <person name="Rokhsar D."/>
            <person name="Grimwood J."/>
            <person name="Schmutz J."/>
            <person name="Juenger T."/>
        </authorList>
    </citation>
    <scope>NUCLEOTIDE SEQUENCE [LARGE SCALE GENOMIC DNA]</scope>
    <source>
        <strain evidence="3">cv. HAL2</strain>
    </source>
</reference>
<feature type="compositionally biased region" description="Basic residues" evidence="1">
    <location>
        <begin position="1"/>
        <end position="12"/>
    </location>
</feature>
<evidence type="ECO:0000313" key="3">
    <source>
        <dbReference type="Proteomes" id="UP000244336"/>
    </source>
</evidence>
<gene>
    <name evidence="2" type="ORF">GQ55_3G453100</name>
</gene>
<feature type="compositionally biased region" description="Pro residues" evidence="1">
    <location>
        <begin position="13"/>
        <end position="24"/>
    </location>
</feature>
<organism evidence="2 3">
    <name type="scientific">Panicum hallii var. hallii</name>
    <dbReference type="NCBI Taxonomy" id="1504633"/>
    <lineage>
        <taxon>Eukaryota</taxon>
        <taxon>Viridiplantae</taxon>
        <taxon>Streptophyta</taxon>
        <taxon>Embryophyta</taxon>
        <taxon>Tracheophyta</taxon>
        <taxon>Spermatophyta</taxon>
        <taxon>Magnoliopsida</taxon>
        <taxon>Liliopsida</taxon>
        <taxon>Poales</taxon>
        <taxon>Poaceae</taxon>
        <taxon>PACMAD clade</taxon>
        <taxon>Panicoideae</taxon>
        <taxon>Panicodae</taxon>
        <taxon>Paniceae</taxon>
        <taxon>Panicinae</taxon>
        <taxon>Panicum</taxon>
        <taxon>Panicum sect. Panicum</taxon>
    </lineage>
</organism>
<sequence length="111" mass="12377">MPRLRRPRRRTPARPPASPLPVPTPARVASARTDARAKPTPMPVAPRPRAVVGAARLGRLRWRPRQSRRRLLGQHHPLDLLLLRIHLSRHPNAVTAAHHGLRPPPDAAGPR</sequence>
<dbReference type="AlphaFoldDB" id="A0A2T7EIK4"/>
<keyword evidence="3" id="KW-1185">Reference proteome</keyword>
<name>A0A2T7EIK4_9POAL</name>
<dbReference type="Gramene" id="PUZ67657">
    <property type="protein sequence ID" value="PUZ67657"/>
    <property type="gene ID" value="GQ55_3G453100"/>
</dbReference>
<proteinExistence type="predicted"/>
<evidence type="ECO:0000256" key="1">
    <source>
        <dbReference type="SAM" id="MobiDB-lite"/>
    </source>
</evidence>
<protein>
    <submittedName>
        <fullName evidence="2">Uncharacterized protein</fullName>
    </submittedName>
</protein>
<feature type="region of interest" description="Disordered" evidence="1">
    <location>
        <begin position="1"/>
        <end position="48"/>
    </location>
</feature>
<dbReference type="EMBL" id="CM009751">
    <property type="protein sequence ID" value="PUZ67657.1"/>
    <property type="molecule type" value="Genomic_DNA"/>
</dbReference>